<comment type="caution">
    <text evidence="3">The sequence shown here is derived from an EMBL/GenBank/DDBJ whole genome shotgun (WGS) entry which is preliminary data.</text>
</comment>
<dbReference type="EMBL" id="JPMI01000296">
    <property type="protein sequence ID" value="KFA88313.1"/>
    <property type="molecule type" value="Genomic_DNA"/>
</dbReference>
<organism evidence="3 4">
    <name type="scientific">Archangium violaceum Cb vi76</name>
    <dbReference type="NCBI Taxonomy" id="1406225"/>
    <lineage>
        <taxon>Bacteria</taxon>
        <taxon>Pseudomonadati</taxon>
        <taxon>Myxococcota</taxon>
        <taxon>Myxococcia</taxon>
        <taxon>Myxococcales</taxon>
        <taxon>Cystobacterineae</taxon>
        <taxon>Archangiaceae</taxon>
        <taxon>Archangium</taxon>
    </lineage>
</organism>
<dbReference type="SMART" id="SM00563">
    <property type="entry name" value="PlsC"/>
    <property type="match status" value="1"/>
</dbReference>
<feature type="compositionally biased region" description="Low complexity" evidence="1">
    <location>
        <begin position="88"/>
        <end position="115"/>
    </location>
</feature>
<dbReference type="Proteomes" id="UP000028547">
    <property type="component" value="Unassembled WGS sequence"/>
</dbReference>
<dbReference type="PANTHER" id="PTHR22753:SF14">
    <property type="entry name" value="MONOACYLGLYCEROL_DIACYLGLYCEROL O-ACYLTRANSFERASE"/>
    <property type="match status" value="1"/>
</dbReference>
<protein>
    <recommendedName>
        <fullName evidence="2">Phospholipid/glycerol acyltransferase domain-containing protein</fullName>
    </recommendedName>
</protein>
<evidence type="ECO:0000256" key="1">
    <source>
        <dbReference type="SAM" id="MobiDB-lite"/>
    </source>
</evidence>
<reference evidence="3 4" key="1">
    <citation type="submission" date="2014-07" db="EMBL/GenBank/DDBJ databases">
        <title>Draft Genome Sequence of Gephyronic Acid Producer, Cystobacter violaceus Strain Cb vi76.</title>
        <authorList>
            <person name="Stevens D.C."/>
            <person name="Young J."/>
            <person name="Carmichael R."/>
            <person name="Tan J."/>
            <person name="Taylor R.E."/>
        </authorList>
    </citation>
    <scope>NUCLEOTIDE SEQUENCE [LARGE SCALE GENOMIC DNA]</scope>
    <source>
        <strain evidence="3 4">Cb vi76</strain>
    </source>
</reference>
<sequence>MAKGVLGNDPFQRGAAQRPSEGKTAGTAAPEPKKAQATPPPTKAAGKSAPAKAAKKAPAPAPKEKPAARAAEPKPSAAPKPAPKPAAEKVAAPKPTSGAQGKKASAPKGKASKTPATPPSPEARGRPEAFSATGTTAGTPVEPPVTPVPVQAEARAPVEEQRERKAASGSESARADAKPQERTAETLSAVEALRELEEAIGEPLPTGPVAMPGFEDMVEMTVTETVTVEVLDASQDEYAPDSEAEAAEEARIEVQVEAALAPVQPAVSSTADAFFTAESPGAEPHRMGDRFAGLLSLAKEAAFQALASERFSKTVGSAQGLLSAALTGIGVGGGTTIDEYGKDAALGGVMQPVLDFLYERYWRVSVQGASHVPAGPVLLVANHSGALPIDGPVLQQALSRERPDLQEARWLAEDQVFHAPMLGTLMNRMGAVRACPENALRLLDELRPVIVFPEGIQGLSKPFAQRYQLKRFGRGGFVKLALRTGAPIVPVAIVGAEETVPLFAKLPAGFLGLPYLPLTPPPLPARWTIRFGDPIGMGDLPPEAAEDMSQVQRLTERTRESIQGMLQALLKERRSVFAG</sequence>
<dbReference type="RefSeq" id="WP_043409142.1">
    <property type="nucleotide sequence ID" value="NZ_JPMI01000296.1"/>
</dbReference>
<dbReference type="GO" id="GO:0016746">
    <property type="term" value="F:acyltransferase activity"/>
    <property type="evidence" value="ECO:0007669"/>
    <property type="project" value="InterPro"/>
</dbReference>
<dbReference type="InterPro" id="IPR002123">
    <property type="entry name" value="Plipid/glycerol_acylTrfase"/>
</dbReference>
<dbReference type="PANTHER" id="PTHR22753">
    <property type="entry name" value="TRANSMEMBRANE PROTEIN 68"/>
    <property type="match status" value="1"/>
</dbReference>
<evidence type="ECO:0000259" key="2">
    <source>
        <dbReference type="SMART" id="SM00563"/>
    </source>
</evidence>
<feature type="compositionally biased region" description="Basic and acidic residues" evidence="1">
    <location>
        <begin position="173"/>
        <end position="184"/>
    </location>
</feature>
<feature type="compositionally biased region" description="Basic and acidic residues" evidence="1">
    <location>
        <begin position="156"/>
        <end position="166"/>
    </location>
</feature>
<feature type="region of interest" description="Disordered" evidence="1">
    <location>
        <begin position="1"/>
        <end position="185"/>
    </location>
</feature>
<dbReference type="Pfam" id="PF01553">
    <property type="entry name" value="Acyltransferase"/>
    <property type="match status" value="1"/>
</dbReference>
<evidence type="ECO:0000313" key="4">
    <source>
        <dbReference type="Proteomes" id="UP000028547"/>
    </source>
</evidence>
<dbReference type="AlphaFoldDB" id="A0A084SIM8"/>
<dbReference type="GO" id="GO:0016020">
    <property type="term" value="C:membrane"/>
    <property type="evidence" value="ECO:0007669"/>
    <property type="project" value="TreeGrafter"/>
</dbReference>
<evidence type="ECO:0000313" key="3">
    <source>
        <dbReference type="EMBL" id="KFA88313.1"/>
    </source>
</evidence>
<name>A0A084SIM8_9BACT</name>
<proteinExistence type="predicted"/>
<feature type="compositionally biased region" description="Low complexity" evidence="1">
    <location>
        <begin position="43"/>
        <end position="58"/>
    </location>
</feature>
<dbReference type="SUPFAM" id="SSF69593">
    <property type="entry name" value="Glycerol-3-phosphate (1)-acyltransferase"/>
    <property type="match status" value="1"/>
</dbReference>
<dbReference type="CDD" id="cd07987">
    <property type="entry name" value="LPLAT_MGAT-like"/>
    <property type="match status" value="1"/>
</dbReference>
<feature type="domain" description="Phospholipid/glycerol acyltransferase" evidence="2">
    <location>
        <begin position="377"/>
        <end position="496"/>
    </location>
</feature>
<gene>
    <name evidence="3" type="ORF">Q664_41985</name>
</gene>
<accession>A0A084SIM8</accession>